<sequence>MTHLLEKETPFFFSKECIESFNTLKRKLTEALILIAPDWDLPFELMCDASDFAIGTVLGQRKNKHFQPIHYASKTMTEAQAHYTTTEKKNCLPLENPQQDKHENKAITETFPLKPLGSMLIRVDSTYTMVCQISATTRRGISLSRNVITSRNKFFKDVKHYIWMTALVEICADQVSGSSVARKKEALRHSTKLCHNDPPGDIMLQTRRQKVGEKSCLLVDKLDDAPLGLPDSIQTPIGCTAEQAIYGKACHLADDLEHKAYWGPKMQTMESQKKPWEGTKRKVQLNELNELRDQAYENSLIYKEKTKRIHDAKIKNRVFNVGDQVLLFNSRLKIFSGKLKSRWSGPFTIVQVFPYGTVELSQNSGPNFKVNGHRLKHYFGGDVPAMDIPDLQTFPKDN</sequence>
<dbReference type="PANTHER" id="PTHR34072">
    <property type="entry name" value="ENZYMATIC POLYPROTEIN-RELATED"/>
    <property type="match status" value="1"/>
</dbReference>
<organism evidence="2 3">
    <name type="scientific">Tanacetum coccineum</name>
    <dbReference type="NCBI Taxonomy" id="301880"/>
    <lineage>
        <taxon>Eukaryota</taxon>
        <taxon>Viridiplantae</taxon>
        <taxon>Streptophyta</taxon>
        <taxon>Embryophyta</taxon>
        <taxon>Tracheophyta</taxon>
        <taxon>Spermatophyta</taxon>
        <taxon>Magnoliopsida</taxon>
        <taxon>eudicotyledons</taxon>
        <taxon>Gunneridae</taxon>
        <taxon>Pentapetalae</taxon>
        <taxon>asterids</taxon>
        <taxon>campanulids</taxon>
        <taxon>Asterales</taxon>
        <taxon>Asteraceae</taxon>
        <taxon>Asteroideae</taxon>
        <taxon>Anthemideae</taxon>
        <taxon>Anthemidinae</taxon>
        <taxon>Tanacetum</taxon>
    </lineage>
</organism>
<dbReference type="EMBL" id="BQNB010018138">
    <property type="protein sequence ID" value="GJT71083.1"/>
    <property type="molecule type" value="Genomic_DNA"/>
</dbReference>
<name>A0ABQ5G609_9ASTR</name>
<keyword evidence="3" id="KW-1185">Reference proteome</keyword>
<keyword evidence="2" id="KW-0695">RNA-directed DNA polymerase</keyword>
<keyword evidence="2" id="KW-0808">Transferase</keyword>
<accession>A0ABQ5G609</accession>
<evidence type="ECO:0000313" key="3">
    <source>
        <dbReference type="Proteomes" id="UP001151760"/>
    </source>
</evidence>
<feature type="domain" description="Reverse transcriptase/retrotransposon-derived protein RNase H-like" evidence="1">
    <location>
        <begin position="14"/>
        <end position="89"/>
    </location>
</feature>
<comment type="caution">
    <text evidence="2">The sequence shown here is derived from an EMBL/GenBank/DDBJ whole genome shotgun (WGS) entry which is preliminary data.</text>
</comment>
<reference evidence="2" key="2">
    <citation type="submission" date="2022-01" db="EMBL/GenBank/DDBJ databases">
        <authorList>
            <person name="Yamashiro T."/>
            <person name="Shiraishi A."/>
            <person name="Satake H."/>
            <person name="Nakayama K."/>
        </authorList>
    </citation>
    <scope>NUCLEOTIDE SEQUENCE</scope>
</reference>
<keyword evidence="2" id="KW-0548">Nucleotidyltransferase</keyword>
<dbReference type="SUPFAM" id="SSF56672">
    <property type="entry name" value="DNA/RNA polymerases"/>
    <property type="match status" value="1"/>
</dbReference>
<reference evidence="2" key="1">
    <citation type="journal article" date="2022" name="Int. J. Mol. Sci.">
        <title>Draft Genome of Tanacetum Coccineum: Genomic Comparison of Closely Related Tanacetum-Family Plants.</title>
        <authorList>
            <person name="Yamashiro T."/>
            <person name="Shiraishi A."/>
            <person name="Nakayama K."/>
            <person name="Satake H."/>
        </authorList>
    </citation>
    <scope>NUCLEOTIDE SEQUENCE</scope>
</reference>
<dbReference type="PANTHER" id="PTHR34072:SF44">
    <property type="entry name" value="RNA-DIRECTED DNA POLYMERASE"/>
    <property type="match status" value="1"/>
</dbReference>
<gene>
    <name evidence="2" type="ORF">Tco_1030369</name>
</gene>
<dbReference type="InterPro" id="IPR043502">
    <property type="entry name" value="DNA/RNA_pol_sf"/>
</dbReference>
<evidence type="ECO:0000313" key="2">
    <source>
        <dbReference type="EMBL" id="GJT71083.1"/>
    </source>
</evidence>
<evidence type="ECO:0000259" key="1">
    <source>
        <dbReference type="Pfam" id="PF17919"/>
    </source>
</evidence>
<dbReference type="GO" id="GO:0003964">
    <property type="term" value="F:RNA-directed DNA polymerase activity"/>
    <property type="evidence" value="ECO:0007669"/>
    <property type="project" value="UniProtKB-KW"/>
</dbReference>
<dbReference type="Pfam" id="PF17919">
    <property type="entry name" value="RT_RNaseH_2"/>
    <property type="match status" value="1"/>
</dbReference>
<protein>
    <submittedName>
        <fullName evidence="2">Reverse transcriptase domain-containing protein</fullName>
    </submittedName>
</protein>
<dbReference type="Proteomes" id="UP001151760">
    <property type="component" value="Unassembled WGS sequence"/>
</dbReference>
<proteinExistence type="predicted"/>
<dbReference type="InterPro" id="IPR041577">
    <property type="entry name" value="RT_RNaseH_2"/>
</dbReference>